<proteinExistence type="inferred from homology"/>
<sequence>MTAKKSKIFHRSLRGVVVSAKADKTRVVEVRRVVAHAKYGKRFRLSRRFACHDDKNAYQLGDKVVIEECRPLSKTKKWRIISKISA</sequence>
<dbReference type="EMBL" id="MHTB01000057">
    <property type="protein sequence ID" value="OHA54090.1"/>
    <property type="molecule type" value="Genomic_DNA"/>
</dbReference>
<dbReference type="PANTHER" id="PTHR10744">
    <property type="entry name" value="40S RIBOSOMAL PROTEIN S11 FAMILY MEMBER"/>
    <property type="match status" value="1"/>
</dbReference>
<evidence type="ECO:0000256" key="1">
    <source>
        <dbReference type="ARBA" id="ARBA00010254"/>
    </source>
</evidence>
<dbReference type="PANTHER" id="PTHR10744:SF1">
    <property type="entry name" value="SMALL RIBOSOMAL SUBUNIT PROTEIN US17M"/>
    <property type="match status" value="1"/>
</dbReference>
<dbReference type="HAMAP" id="MF_01345_B">
    <property type="entry name" value="Ribosomal_uS17_B"/>
    <property type="match status" value="1"/>
</dbReference>
<dbReference type="InterPro" id="IPR019979">
    <property type="entry name" value="Ribosomal_uS17_CS"/>
</dbReference>
<dbReference type="InterPro" id="IPR019984">
    <property type="entry name" value="Ribosomal_uS17_bact/chlr"/>
</dbReference>
<evidence type="ECO:0000256" key="6">
    <source>
        <dbReference type="HAMAP-Rule" id="MF_01345"/>
    </source>
</evidence>
<dbReference type="PROSITE" id="PS00056">
    <property type="entry name" value="RIBOSOMAL_S17"/>
    <property type="match status" value="1"/>
</dbReference>
<accession>A0A1G2Q0I6</accession>
<dbReference type="GO" id="GO:0019843">
    <property type="term" value="F:rRNA binding"/>
    <property type="evidence" value="ECO:0007669"/>
    <property type="project" value="UniProtKB-UniRule"/>
</dbReference>
<dbReference type="NCBIfam" id="NF004123">
    <property type="entry name" value="PRK05610.1"/>
    <property type="match status" value="1"/>
</dbReference>
<dbReference type="AlphaFoldDB" id="A0A1G2Q0I6"/>
<evidence type="ECO:0000256" key="7">
    <source>
        <dbReference type="RuleBase" id="RU003872"/>
    </source>
</evidence>
<reference evidence="8 9" key="1">
    <citation type="journal article" date="2016" name="Nat. Commun.">
        <title>Thousands of microbial genomes shed light on interconnected biogeochemical processes in an aquifer system.</title>
        <authorList>
            <person name="Anantharaman K."/>
            <person name="Brown C.T."/>
            <person name="Hug L.A."/>
            <person name="Sharon I."/>
            <person name="Castelle C.J."/>
            <person name="Probst A.J."/>
            <person name="Thomas B.C."/>
            <person name="Singh A."/>
            <person name="Wilkins M.J."/>
            <person name="Karaoz U."/>
            <person name="Brodie E.L."/>
            <person name="Williams K.H."/>
            <person name="Hubbard S.S."/>
            <person name="Banfield J.F."/>
        </authorList>
    </citation>
    <scope>NUCLEOTIDE SEQUENCE [LARGE SCALE GENOMIC DNA]</scope>
</reference>
<keyword evidence="3 6" id="KW-0694">RNA-binding</keyword>
<dbReference type="GO" id="GO:0022627">
    <property type="term" value="C:cytosolic small ribosomal subunit"/>
    <property type="evidence" value="ECO:0007669"/>
    <property type="project" value="UniProtKB-UniRule"/>
</dbReference>
<dbReference type="GO" id="GO:0006412">
    <property type="term" value="P:translation"/>
    <property type="evidence" value="ECO:0007669"/>
    <property type="project" value="UniProtKB-UniRule"/>
</dbReference>
<protein>
    <recommendedName>
        <fullName evidence="6">Small ribosomal subunit protein uS17</fullName>
    </recommendedName>
</protein>
<evidence type="ECO:0000256" key="4">
    <source>
        <dbReference type="ARBA" id="ARBA00022980"/>
    </source>
</evidence>
<dbReference type="Proteomes" id="UP000178936">
    <property type="component" value="Unassembled WGS sequence"/>
</dbReference>
<comment type="function">
    <text evidence="6">One of the primary rRNA binding proteins, it binds specifically to the 5'-end of 16S ribosomal RNA.</text>
</comment>
<dbReference type="CDD" id="cd00364">
    <property type="entry name" value="Ribosomal_uS17"/>
    <property type="match status" value="1"/>
</dbReference>
<comment type="similarity">
    <text evidence="1 6 7">Belongs to the universal ribosomal protein uS17 family.</text>
</comment>
<evidence type="ECO:0000256" key="3">
    <source>
        <dbReference type="ARBA" id="ARBA00022884"/>
    </source>
</evidence>
<dbReference type="InterPro" id="IPR012340">
    <property type="entry name" value="NA-bd_OB-fold"/>
</dbReference>
<evidence type="ECO:0000313" key="8">
    <source>
        <dbReference type="EMBL" id="OHA54090.1"/>
    </source>
</evidence>
<dbReference type="Gene3D" id="2.40.50.140">
    <property type="entry name" value="Nucleic acid-binding proteins"/>
    <property type="match status" value="1"/>
</dbReference>
<dbReference type="GO" id="GO:0003735">
    <property type="term" value="F:structural constituent of ribosome"/>
    <property type="evidence" value="ECO:0007669"/>
    <property type="project" value="UniProtKB-UniRule"/>
</dbReference>
<comment type="caution">
    <text evidence="8">The sequence shown here is derived from an EMBL/GenBank/DDBJ whole genome shotgun (WGS) entry which is preliminary data.</text>
</comment>
<organism evidence="8 9">
    <name type="scientific">Candidatus Veblenbacteria bacterium RIFOXYA2_FULL_43_9</name>
    <dbReference type="NCBI Taxonomy" id="1802425"/>
    <lineage>
        <taxon>Bacteria</taxon>
        <taxon>Candidatus Vebleniibacteriota</taxon>
    </lineage>
</organism>
<evidence type="ECO:0000256" key="2">
    <source>
        <dbReference type="ARBA" id="ARBA00022730"/>
    </source>
</evidence>
<evidence type="ECO:0000313" key="9">
    <source>
        <dbReference type="Proteomes" id="UP000178936"/>
    </source>
</evidence>
<dbReference type="NCBIfam" id="TIGR03635">
    <property type="entry name" value="uS17_bact"/>
    <property type="match status" value="1"/>
</dbReference>
<keyword evidence="4 6" id="KW-0689">Ribosomal protein</keyword>
<dbReference type="Pfam" id="PF00366">
    <property type="entry name" value="Ribosomal_S17"/>
    <property type="match status" value="1"/>
</dbReference>
<gene>
    <name evidence="6" type="primary">rpsQ</name>
    <name evidence="8" type="ORF">A2226_02155</name>
</gene>
<dbReference type="SUPFAM" id="SSF50249">
    <property type="entry name" value="Nucleic acid-binding proteins"/>
    <property type="match status" value="1"/>
</dbReference>
<dbReference type="InterPro" id="IPR000266">
    <property type="entry name" value="Ribosomal_uS17"/>
</dbReference>
<comment type="subunit">
    <text evidence="6">Part of the 30S ribosomal subunit.</text>
</comment>
<dbReference type="PRINTS" id="PR00973">
    <property type="entry name" value="RIBOSOMALS17"/>
</dbReference>
<evidence type="ECO:0000256" key="5">
    <source>
        <dbReference type="ARBA" id="ARBA00023274"/>
    </source>
</evidence>
<name>A0A1G2Q0I6_9BACT</name>
<keyword evidence="5 6" id="KW-0687">Ribonucleoprotein</keyword>
<keyword evidence="2 6" id="KW-0699">rRNA-binding</keyword>